<evidence type="ECO:0000313" key="7">
    <source>
        <dbReference type="Proteomes" id="UP000214760"/>
    </source>
</evidence>
<dbReference type="Proteomes" id="UP000214760">
    <property type="component" value="Unassembled WGS sequence"/>
</dbReference>
<reference evidence="6 7" key="1">
    <citation type="submission" date="2016-10" db="EMBL/GenBank/DDBJ databases">
        <authorList>
            <person name="de Groot N.N."/>
        </authorList>
    </citation>
    <scope>NUCLEOTIDE SEQUENCE [LARGE SCALE GENOMIC DNA]</scope>
    <source>
        <strain evidence="6 7">F</strain>
    </source>
</reference>
<dbReference type="InterPro" id="IPR050536">
    <property type="entry name" value="DtxR_MntR_Metal-Reg"/>
</dbReference>
<evidence type="ECO:0000256" key="2">
    <source>
        <dbReference type="ARBA" id="ARBA00023015"/>
    </source>
</evidence>
<dbReference type="InterPro" id="IPR001367">
    <property type="entry name" value="Fe_dep_repressor"/>
</dbReference>
<evidence type="ECO:0000256" key="3">
    <source>
        <dbReference type="ARBA" id="ARBA00023125"/>
    </source>
</evidence>
<dbReference type="InterPro" id="IPR022687">
    <property type="entry name" value="HTH_DTXR"/>
</dbReference>
<accession>A0A1I6IRQ7</accession>
<dbReference type="AlphaFoldDB" id="A0A1I6IRQ7"/>
<dbReference type="Pfam" id="PF02742">
    <property type="entry name" value="Fe_dep_repr_C"/>
    <property type="match status" value="1"/>
</dbReference>
<dbReference type="InterPro" id="IPR036388">
    <property type="entry name" value="WH-like_DNA-bd_sf"/>
</dbReference>
<dbReference type="GO" id="GO:0046983">
    <property type="term" value="F:protein dimerization activity"/>
    <property type="evidence" value="ECO:0007669"/>
    <property type="project" value="InterPro"/>
</dbReference>
<dbReference type="PANTHER" id="PTHR33238:SF7">
    <property type="entry name" value="IRON-DEPENDENT TRANSCRIPTIONAL REGULATOR"/>
    <property type="match status" value="1"/>
</dbReference>
<dbReference type="Gene3D" id="1.10.10.10">
    <property type="entry name" value="Winged helix-like DNA-binding domain superfamily/Winged helix DNA-binding domain"/>
    <property type="match status" value="1"/>
</dbReference>
<evidence type="ECO:0000313" key="6">
    <source>
        <dbReference type="EMBL" id="SFR69417.1"/>
    </source>
</evidence>
<dbReference type="EMBL" id="FOZC01000003">
    <property type="protein sequence ID" value="SFR69417.1"/>
    <property type="molecule type" value="Genomic_DNA"/>
</dbReference>
<dbReference type="PANTHER" id="PTHR33238">
    <property type="entry name" value="IRON (METAL) DEPENDENT REPRESSOR, DTXR FAMILY"/>
    <property type="match status" value="1"/>
</dbReference>
<dbReference type="GO" id="GO:0003700">
    <property type="term" value="F:DNA-binding transcription factor activity"/>
    <property type="evidence" value="ECO:0007669"/>
    <property type="project" value="InterPro"/>
</dbReference>
<organism evidence="6 7">
    <name type="scientific">[Clostridium] aminophilum</name>
    <dbReference type="NCBI Taxonomy" id="1526"/>
    <lineage>
        <taxon>Bacteria</taxon>
        <taxon>Bacillati</taxon>
        <taxon>Bacillota</taxon>
        <taxon>Clostridia</taxon>
        <taxon>Lachnospirales</taxon>
        <taxon>Lachnospiraceae</taxon>
    </lineage>
</organism>
<dbReference type="Pfam" id="PF01325">
    <property type="entry name" value="Fe_dep_repress"/>
    <property type="match status" value="1"/>
</dbReference>
<dbReference type="GO" id="GO:0046914">
    <property type="term" value="F:transition metal ion binding"/>
    <property type="evidence" value="ECO:0007669"/>
    <property type="project" value="InterPro"/>
</dbReference>
<dbReference type="SMART" id="SM00529">
    <property type="entry name" value="HTH_DTXR"/>
    <property type="match status" value="1"/>
</dbReference>
<protein>
    <submittedName>
        <fullName evidence="6">Iron (Metal) dependent repressor, DtxR family</fullName>
    </submittedName>
</protein>
<dbReference type="InterPro" id="IPR022689">
    <property type="entry name" value="Iron_dep_repressor"/>
</dbReference>
<keyword evidence="2" id="KW-0805">Transcription regulation</keyword>
<dbReference type="SUPFAM" id="SSF47979">
    <property type="entry name" value="Iron-dependent repressor protein, dimerization domain"/>
    <property type="match status" value="1"/>
</dbReference>
<evidence type="ECO:0000256" key="1">
    <source>
        <dbReference type="ARBA" id="ARBA00007871"/>
    </source>
</evidence>
<evidence type="ECO:0000256" key="4">
    <source>
        <dbReference type="ARBA" id="ARBA00023163"/>
    </source>
</evidence>
<evidence type="ECO:0000259" key="5">
    <source>
        <dbReference type="PROSITE" id="PS50944"/>
    </source>
</evidence>
<keyword evidence="3" id="KW-0238">DNA-binding</keyword>
<gene>
    <name evidence="6" type="ORF">SAMN02910262_00702</name>
</gene>
<dbReference type="InterPro" id="IPR036390">
    <property type="entry name" value="WH_DNA-bd_sf"/>
</dbReference>
<feature type="domain" description="HTH dtxR-type" evidence="5">
    <location>
        <begin position="1"/>
        <end position="64"/>
    </location>
</feature>
<dbReference type="Gene3D" id="1.10.60.10">
    <property type="entry name" value="Iron dependent repressor, metal binding and dimerisation domain"/>
    <property type="match status" value="1"/>
</dbReference>
<dbReference type="GO" id="GO:0003677">
    <property type="term" value="F:DNA binding"/>
    <property type="evidence" value="ECO:0007669"/>
    <property type="project" value="UniProtKB-KW"/>
</dbReference>
<sequence>MKIQQSAEDYLESILMLSKTNPVVRSIDVANDLGFSKPSVSVAMKNLREGGYISMSKEGYITLLEPGLQIAEKIYERHTTLTQLFKTLGVPEKLAAEDACRVEHDLSPESFAALKSLAEMLTQ</sequence>
<dbReference type="SUPFAM" id="SSF46785">
    <property type="entry name" value="Winged helix' DNA-binding domain"/>
    <property type="match status" value="1"/>
</dbReference>
<name>A0A1I6IRQ7_9FIRM</name>
<proteinExistence type="inferred from homology"/>
<comment type="similarity">
    <text evidence="1">Belongs to the DtxR/MntR family.</text>
</comment>
<dbReference type="PROSITE" id="PS50944">
    <property type="entry name" value="HTH_DTXR"/>
    <property type="match status" value="1"/>
</dbReference>
<dbReference type="InterPro" id="IPR036421">
    <property type="entry name" value="Fe_dep_repressor_sf"/>
</dbReference>
<keyword evidence="4" id="KW-0804">Transcription</keyword>
<dbReference type="RefSeq" id="WP_031471822.1">
    <property type="nucleotide sequence ID" value="NZ_FOZC01000003.1"/>
</dbReference>